<dbReference type="InterPro" id="IPR013108">
    <property type="entry name" value="Amidohydro_3"/>
</dbReference>
<protein>
    <submittedName>
        <fullName evidence="3">Amidohydrolase</fullName>
    </submittedName>
</protein>
<dbReference type="GO" id="GO:0016810">
    <property type="term" value="F:hydrolase activity, acting on carbon-nitrogen (but not peptide) bonds"/>
    <property type="evidence" value="ECO:0007669"/>
    <property type="project" value="InterPro"/>
</dbReference>
<dbReference type="Gene3D" id="3.10.310.70">
    <property type="match status" value="1"/>
</dbReference>
<dbReference type="Gene3D" id="2.30.40.10">
    <property type="entry name" value="Urease, subunit C, domain 1"/>
    <property type="match status" value="1"/>
</dbReference>
<evidence type="ECO:0000313" key="4">
    <source>
        <dbReference type="Proteomes" id="UP001161422"/>
    </source>
</evidence>
<feature type="signal peptide" evidence="1">
    <location>
        <begin position="1"/>
        <end position="24"/>
    </location>
</feature>
<dbReference type="EMBL" id="BSNC01000016">
    <property type="protein sequence ID" value="GLP98042.1"/>
    <property type="molecule type" value="Genomic_DNA"/>
</dbReference>
<reference evidence="3" key="1">
    <citation type="journal article" date="2014" name="Int. J. Syst. Evol. Microbiol.">
        <title>Complete genome sequence of Corynebacterium casei LMG S-19264T (=DSM 44701T), isolated from a smear-ripened cheese.</title>
        <authorList>
            <consortium name="US DOE Joint Genome Institute (JGI-PGF)"/>
            <person name="Walter F."/>
            <person name="Albersmeier A."/>
            <person name="Kalinowski J."/>
            <person name="Ruckert C."/>
        </authorList>
    </citation>
    <scope>NUCLEOTIDE SEQUENCE</scope>
    <source>
        <strain evidence="3">NBRC 101628</strain>
    </source>
</reference>
<keyword evidence="1" id="KW-0732">Signal</keyword>
<dbReference type="SUPFAM" id="SSF51556">
    <property type="entry name" value="Metallo-dependent hydrolases"/>
    <property type="match status" value="1"/>
</dbReference>
<feature type="chain" id="PRO_5041439772" evidence="1">
    <location>
        <begin position="25"/>
        <end position="595"/>
    </location>
</feature>
<dbReference type="RefSeq" id="WP_095507160.1">
    <property type="nucleotide sequence ID" value="NZ_BSNC01000016.1"/>
</dbReference>
<evidence type="ECO:0000313" key="3">
    <source>
        <dbReference type="EMBL" id="GLP98042.1"/>
    </source>
</evidence>
<dbReference type="SUPFAM" id="SSF51338">
    <property type="entry name" value="Composite domain of metallo-dependent hydrolases"/>
    <property type="match status" value="1"/>
</dbReference>
<dbReference type="AlphaFoldDB" id="A0AA37S0D2"/>
<dbReference type="Proteomes" id="UP001161422">
    <property type="component" value="Unassembled WGS sequence"/>
</dbReference>
<accession>A0AA37S0D2</accession>
<evidence type="ECO:0000259" key="2">
    <source>
        <dbReference type="Pfam" id="PF07969"/>
    </source>
</evidence>
<proteinExistence type="predicted"/>
<reference evidence="3" key="2">
    <citation type="submission" date="2023-01" db="EMBL/GenBank/DDBJ databases">
        <title>Draft genome sequence of Paraferrimonas sedimenticola strain NBRC 101628.</title>
        <authorList>
            <person name="Sun Q."/>
            <person name="Mori K."/>
        </authorList>
    </citation>
    <scope>NUCLEOTIDE SEQUENCE</scope>
    <source>
        <strain evidence="3">NBRC 101628</strain>
    </source>
</reference>
<keyword evidence="4" id="KW-1185">Reference proteome</keyword>
<dbReference type="PANTHER" id="PTHR22642:SF2">
    <property type="entry name" value="PROTEIN LONG AFTER FAR-RED 3"/>
    <property type="match status" value="1"/>
</dbReference>
<comment type="caution">
    <text evidence="3">The sequence shown here is derived from an EMBL/GenBank/DDBJ whole genome shotgun (WGS) entry which is preliminary data.</text>
</comment>
<feature type="domain" description="Amidohydrolase 3" evidence="2">
    <location>
        <begin position="75"/>
        <end position="590"/>
    </location>
</feature>
<dbReference type="Gene3D" id="3.20.20.140">
    <property type="entry name" value="Metal-dependent hydrolases"/>
    <property type="match status" value="1"/>
</dbReference>
<gene>
    <name evidence="3" type="ORF">GCM10007895_33490</name>
</gene>
<evidence type="ECO:0000256" key="1">
    <source>
        <dbReference type="SAM" id="SignalP"/>
    </source>
</evidence>
<dbReference type="InterPro" id="IPR011059">
    <property type="entry name" value="Metal-dep_hydrolase_composite"/>
</dbReference>
<dbReference type="InterPro" id="IPR032466">
    <property type="entry name" value="Metal_Hydrolase"/>
</dbReference>
<dbReference type="Pfam" id="PF07969">
    <property type="entry name" value="Amidohydro_3"/>
    <property type="match status" value="1"/>
</dbReference>
<dbReference type="PANTHER" id="PTHR22642">
    <property type="entry name" value="IMIDAZOLONEPROPIONASE"/>
    <property type="match status" value="1"/>
</dbReference>
<name>A0AA37S0D2_9GAMM</name>
<organism evidence="3 4">
    <name type="scientific">Paraferrimonas sedimenticola</name>
    <dbReference type="NCBI Taxonomy" id="375674"/>
    <lineage>
        <taxon>Bacteria</taxon>
        <taxon>Pseudomonadati</taxon>
        <taxon>Pseudomonadota</taxon>
        <taxon>Gammaproteobacteria</taxon>
        <taxon>Alteromonadales</taxon>
        <taxon>Ferrimonadaceae</taxon>
        <taxon>Paraferrimonas</taxon>
    </lineage>
</organism>
<sequence>MKKSVLALALASAFGATCAGGAVAGELADSVFTNGVFETMNDAQPNAEVLAVKDGKIVYVGNQAGAKNFINDADEVIDLQGKYVTPGFIETHNHVIGSTWMAKGIDLSAVRTIEDLKSTIKAHVDAHPEEELIIGNGWVYPNLEFELTTELMDSMGFDKPMVLVGNYCHDAVFNSLGLKKAGVDLDTVEDLQPGLIYWERDEIGKPTGLAIEGQWAQAYVDMGAWVSERDIPEASDYLQGYLATQGVTAAVAPGVMTPAVIISGDAVIAEYRLTAEILQKRIDNGEAKMRLGHMPIFKLPDSDIAEYIAVGKEVSDKYDSDMQWVAGFKLHTEAGWQVGAATQLVPYKTKGEDGLDNFGQYGLPVEFSHKVVHAANKAGFSVYTHVDGARNVKRLTDVYLEAQALYPEARNRFEHLQFAMKADRDRMVQYNIPVNATPGFCNEIDAGEGGELLFSTIDEGYSKDAYCGHPDLAHQYDNVSLSGDSPGFPIEKSYPVYNMQAAMTGVDPVAGGNPFPSWRQNMTFDQVMKAHTTIAAWQMHIEEKVGSLEVGKLADMAIFENNLREIAEQDPSSLVEKGKVVGTVLGGAFTHRDGM</sequence>